<accession>A0A5Y4ZG70</accession>
<dbReference type="EMBL" id="AAJBIR010000012">
    <property type="protein sequence ID" value="ECK3035286.1"/>
    <property type="molecule type" value="Genomic_DNA"/>
</dbReference>
<keyword evidence="1" id="KW-0732">Signal</keyword>
<gene>
    <name evidence="2" type="ORF">FQZ64_05585</name>
</gene>
<protein>
    <submittedName>
        <fullName evidence="2">Uncharacterized protein</fullName>
    </submittedName>
</protein>
<evidence type="ECO:0000256" key="1">
    <source>
        <dbReference type="SAM" id="SignalP"/>
    </source>
</evidence>
<sequence>MMKKAFMVMGLAMMGLVATSTAAVANSDDGVDALAEAYLKEHPSKAENYDSEPVKKDPASGFWTCNGIRLHMGVDMKSWQDLNTGDMYVITEKSPVDDKDKNEKVKGIDYLYSWTKNPALIKYFIVDKTGKNLYIRDDLKFFKIYKCKRN</sequence>
<reference evidence="2" key="1">
    <citation type="submission" date="2019-07" db="EMBL/GenBank/DDBJ databases">
        <authorList>
            <consortium name="PulseNet: The National Subtyping Network for Foodborne Disease Surveillance"/>
            <person name="Tarr C.L."/>
            <person name="Trees E."/>
            <person name="Katz L.S."/>
            <person name="Carleton-Romer H.A."/>
            <person name="Stroika S."/>
            <person name="Kucerova Z."/>
            <person name="Roache K.F."/>
            <person name="Sabol A.L."/>
            <person name="Besser J."/>
            <person name="Gerner-Smidt P."/>
        </authorList>
    </citation>
    <scope>NUCLEOTIDE SEQUENCE</scope>
    <source>
        <strain evidence="2">PNUSAS085716</strain>
    </source>
</reference>
<organism evidence="2">
    <name type="scientific">Salmonella enterica</name>
    <name type="common">Salmonella choleraesuis</name>
    <dbReference type="NCBI Taxonomy" id="28901"/>
    <lineage>
        <taxon>Bacteria</taxon>
        <taxon>Pseudomonadati</taxon>
        <taxon>Pseudomonadota</taxon>
        <taxon>Gammaproteobacteria</taxon>
        <taxon>Enterobacterales</taxon>
        <taxon>Enterobacteriaceae</taxon>
        <taxon>Salmonella</taxon>
    </lineage>
</organism>
<name>A0A5Y4ZG70_SALER</name>
<comment type="caution">
    <text evidence="2">The sequence shown here is derived from an EMBL/GenBank/DDBJ whole genome shotgun (WGS) entry which is preliminary data.</text>
</comment>
<evidence type="ECO:0000313" key="2">
    <source>
        <dbReference type="EMBL" id="ECK3035286.1"/>
    </source>
</evidence>
<dbReference type="AlphaFoldDB" id="A0A5Y4ZG70"/>
<feature type="chain" id="PRO_5026194394" evidence="1">
    <location>
        <begin position="26"/>
        <end position="150"/>
    </location>
</feature>
<feature type="signal peptide" evidence="1">
    <location>
        <begin position="1"/>
        <end position="25"/>
    </location>
</feature>
<proteinExistence type="predicted"/>